<dbReference type="InterPro" id="IPR013088">
    <property type="entry name" value="Znf_NHR/GATA"/>
</dbReference>
<feature type="domain" description="GATA-type" evidence="5">
    <location>
        <begin position="80"/>
        <end position="118"/>
    </location>
</feature>
<evidence type="ECO:0000256" key="2">
    <source>
        <dbReference type="ARBA" id="ARBA00023163"/>
    </source>
</evidence>
<keyword evidence="4" id="KW-0862">Zinc</keyword>
<evidence type="ECO:0000256" key="1">
    <source>
        <dbReference type="ARBA" id="ARBA00023015"/>
    </source>
</evidence>
<dbReference type="Proteomes" id="UP000580250">
    <property type="component" value="Unassembled WGS sequence"/>
</dbReference>
<dbReference type="PROSITE" id="PS50114">
    <property type="entry name" value="GATA_ZN_FINGER_2"/>
    <property type="match status" value="1"/>
</dbReference>
<evidence type="ECO:0000256" key="3">
    <source>
        <dbReference type="ARBA" id="ARBA00023242"/>
    </source>
</evidence>
<keyword evidence="4" id="KW-0479">Metal-binding</keyword>
<comment type="caution">
    <text evidence="6">The sequence shown here is derived from an EMBL/GenBank/DDBJ whole genome shotgun (WGS) entry which is preliminary data.</text>
</comment>
<proteinExistence type="predicted"/>
<keyword evidence="3" id="KW-0539">Nucleus</keyword>
<dbReference type="AlphaFoldDB" id="A0A6V7WDI4"/>
<evidence type="ECO:0000259" key="5">
    <source>
        <dbReference type="PROSITE" id="PS50114"/>
    </source>
</evidence>
<evidence type="ECO:0000256" key="4">
    <source>
        <dbReference type="PROSITE-ProRule" id="PRU00094"/>
    </source>
</evidence>
<dbReference type="Gene3D" id="3.30.50.10">
    <property type="entry name" value="Erythroid Transcription Factor GATA-1, subunit A"/>
    <property type="match status" value="1"/>
</dbReference>
<dbReference type="GO" id="GO:0006355">
    <property type="term" value="P:regulation of DNA-templated transcription"/>
    <property type="evidence" value="ECO:0007669"/>
    <property type="project" value="InterPro"/>
</dbReference>
<keyword evidence="4" id="KW-0863">Zinc-finger</keyword>
<reference evidence="6 7" key="1">
    <citation type="submission" date="2020-08" db="EMBL/GenBank/DDBJ databases">
        <authorList>
            <person name="Koutsovoulos G."/>
            <person name="Danchin GJ E."/>
        </authorList>
    </citation>
    <scope>NUCLEOTIDE SEQUENCE [LARGE SCALE GENOMIC DNA]</scope>
</reference>
<evidence type="ECO:0000313" key="6">
    <source>
        <dbReference type="EMBL" id="CAD2185061.1"/>
    </source>
</evidence>
<dbReference type="InterPro" id="IPR000679">
    <property type="entry name" value="Znf_GATA"/>
</dbReference>
<organism evidence="6 7">
    <name type="scientific">Meloidogyne enterolobii</name>
    <name type="common">Root-knot nematode worm</name>
    <name type="synonym">Meloidogyne mayaguensis</name>
    <dbReference type="NCBI Taxonomy" id="390850"/>
    <lineage>
        <taxon>Eukaryota</taxon>
        <taxon>Metazoa</taxon>
        <taxon>Ecdysozoa</taxon>
        <taxon>Nematoda</taxon>
        <taxon>Chromadorea</taxon>
        <taxon>Rhabditida</taxon>
        <taxon>Tylenchina</taxon>
        <taxon>Tylenchomorpha</taxon>
        <taxon>Tylenchoidea</taxon>
        <taxon>Meloidogynidae</taxon>
        <taxon>Meloidogyninae</taxon>
        <taxon>Meloidogyne</taxon>
    </lineage>
</organism>
<name>A0A6V7WDI4_MELEN</name>
<dbReference type="GO" id="GO:0043565">
    <property type="term" value="F:sequence-specific DNA binding"/>
    <property type="evidence" value="ECO:0007669"/>
    <property type="project" value="InterPro"/>
</dbReference>
<dbReference type="EMBL" id="CAJEWN010000528">
    <property type="protein sequence ID" value="CAD2185061.1"/>
    <property type="molecule type" value="Genomic_DNA"/>
</dbReference>
<evidence type="ECO:0000313" key="7">
    <source>
        <dbReference type="Proteomes" id="UP000580250"/>
    </source>
</evidence>
<dbReference type="GO" id="GO:0008270">
    <property type="term" value="F:zinc ion binding"/>
    <property type="evidence" value="ECO:0007669"/>
    <property type="project" value="UniProtKB-KW"/>
</dbReference>
<sequence length="139" mass="17155">MDNNYYETSILEESLVNRNKKELLKENIENYKNKLLSSYWTEINLIGYKIELLEKQKVEYPKELKNRIIEIGNKINQNNKKNKRHCFNCNSKQTEKWYIYLENYNLCQACYYYKRRHNGQNRSKLFWIKTKKVNCFKNF</sequence>
<protein>
    <recommendedName>
        <fullName evidence="5">GATA-type domain-containing protein</fullName>
    </recommendedName>
</protein>
<gene>
    <name evidence="6" type="ORF">MENT_LOCUS37461</name>
</gene>
<keyword evidence="1" id="KW-0805">Transcription regulation</keyword>
<keyword evidence="2" id="KW-0804">Transcription</keyword>
<accession>A0A6V7WDI4</accession>